<name>A0A194PID3_PAPXU</name>
<keyword evidence="3" id="KW-1185">Reference proteome</keyword>
<evidence type="ECO:0000256" key="1">
    <source>
        <dbReference type="SAM" id="MobiDB-lite"/>
    </source>
</evidence>
<accession>A0A194PID3</accession>
<evidence type="ECO:0000313" key="2">
    <source>
        <dbReference type="EMBL" id="KPI93171.1"/>
    </source>
</evidence>
<dbReference type="Proteomes" id="UP000053268">
    <property type="component" value="Unassembled WGS sequence"/>
</dbReference>
<feature type="compositionally biased region" description="Basic and acidic residues" evidence="1">
    <location>
        <begin position="1"/>
        <end position="36"/>
    </location>
</feature>
<reference evidence="2 3" key="1">
    <citation type="journal article" date="2015" name="Nat. Commun.">
        <title>Outbred genome sequencing and CRISPR/Cas9 gene editing in butterflies.</title>
        <authorList>
            <person name="Li X."/>
            <person name="Fan D."/>
            <person name="Zhang W."/>
            <person name="Liu G."/>
            <person name="Zhang L."/>
            <person name="Zhao L."/>
            <person name="Fang X."/>
            <person name="Chen L."/>
            <person name="Dong Y."/>
            <person name="Chen Y."/>
            <person name="Ding Y."/>
            <person name="Zhao R."/>
            <person name="Feng M."/>
            <person name="Zhu Y."/>
            <person name="Feng Y."/>
            <person name="Jiang X."/>
            <person name="Zhu D."/>
            <person name="Xiang H."/>
            <person name="Feng X."/>
            <person name="Li S."/>
            <person name="Wang J."/>
            <person name="Zhang G."/>
            <person name="Kronforst M.R."/>
            <person name="Wang W."/>
        </authorList>
    </citation>
    <scope>NUCLEOTIDE SEQUENCE [LARGE SCALE GENOMIC DNA]</scope>
    <source>
        <strain evidence="2">Ya'a_city_454_Px</strain>
        <tissue evidence="2">Whole body</tissue>
    </source>
</reference>
<gene>
    <name evidence="2" type="ORF">RR46_10431</name>
</gene>
<organism evidence="2 3">
    <name type="scientific">Papilio xuthus</name>
    <name type="common">Asian swallowtail butterfly</name>
    <dbReference type="NCBI Taxonomy" id="66420"/>
    <lineage>
        <taxon>Eukaryota</taxon>
        <taxon>Metazoa</taxon>
        <taxon>Ecdysozoa</taxon>
        <taxon>Arthropoda</taxon>
        <taxon>Hexapoda</taxon>
        <taxon>Insecta</taxon>
        <taxon>Pterygota</taxon>
        <taxon>Neoptera</taxon>
        <taxon>Endopterygota</taxon>
        <taxon>Lepidoptera</taxon>
        <taxon>Glossata</taxon>
        <taxon>Ditrysia</taxon>
        <taxon>Papilionoidea</taxon>
        <taxon>Papilionidae</taxon>
        <taxon>Papilioninae</taxon>
        <taxon>Papilio</taxon>
    </lineage>
</organism>
<feature type="region of interest" description="Disordered" evidence="1">
    <location>
        <begin position="1"/>
        <end position="61"/>
    </location>
</feature>
<dbReference type="EMBL" id="KQ459602">
    <property type="protein sequence ID" value="KPI93171.1"/>
    <property type="molecule type" value="Genomic_DNA"/>
</dbReference>
<evidence type="ECO:0000313" key="3">
    <source>
        <dbReference type="Proteomes" id="UP000053268"/>
    </source>
</evidence>
<dbReference type="AlphaFoldDB" id="A0A194PID3"/>
<proteinExistence type="predicted"/>
<protein>
    <submittedName>
        <fullName evidence="2">Uncharacterized protein</fullName>
    </submittedName>
</protein>
<sequence>MEDLNKTKKQREGEKEDERRGEKAESEGNREGKERVIVLSASCSSDESTSGAEEEASARRL</sequence>